<keyword evidence="3" id="KW-1185">Reference proteome</keyword>
<name>A0A8J8Q3Q1_9EURY</name>
<evidence type="ECO:0000313" key="3">
    <source>
        <dbReference type="Proteomes" id="UP000766904"/>
    </source>
</evidence>
<dbReference type="OrthoDB" id="8915at2157"/>
<reference evidence="2" key="1">
    <citation type="submission" date="2017-11" db="EMBL/GenBank/DDBJ databases">
        <authorList>
            <person name="Kajale S.C."/>
            <person name="Sharma A."/>
        </authorList>
    </citation>
    <scope>NUCLEOTIDE SEQUENCE</scope>
    <source>
        <strain evidence="2">LS1_42</strain>
    </source>
</reference>
<dbReference type="Pfam" id="PF13649">
    <property type="entry name" value="Methyltransf_25"/>
    <property type="match status" value="1"/>
</dbReference>
<evidence type="ECO:0000259" key="1">
    <source>
        <dbReference type="Pfam" id="PF13649"/>
    </source>
</evidence>
<dbReference type="AlphaFoldDB" id="A0A8J8Q3Q1"/>
<evidence type="ECO:0000313" key="2">
    <source>
        <dbReference type="EMBL" id="TYL37908.1"/>
    </source>
</evidence>
<sequence length="268" mass="29221">MSTEPTAALEEAWSTGSYVELARNYRSMAAQLVERTAVDSSDEVLDVGCGTGNVAITAARRGARVSGLDVAPVMLERARENAEIAGVDDVEWHEGDATDLPFEENAVDVTLSSLGHMYGDPPDAAARELLRVTRPGGRIGFTAWTPTGLFPKMAGLVAARLSPDDRPEFSEPPFAWGDPDVVTQRLGATVDELTFRAETVLYPALSPAHFWRELVAHSGLFITYIERVDDRPELREAVLETIESHFDDGENAVELEYRSTTATVPESN</sequence>
<dbReference type="Proteomes" id="UP000766904">
    <property type="component" value="Unassembled WGS sequence"/>
</dbReference>
<dbReference type="PANTHER" id="PTHR43591:SF24">
    <property type="entry name" value="2-METHOXY-6-POLYPRENYL-1,4-BENZOQUINOL METHYLASE, MITOCHONDRIAL"/>
    <property type="match status" value="1"/>
</dbReference>
<protein>
    <recommendedName>
        <fullName evidence="1">Methyltransferase domain-containing protein</fullName>
    </recommendedName>
</protein>
<gene>
    <name evidence="2" type="ORF">CV102_14365</name>
</gene>
<dbReference type="InterPro" id="IPR029063">
    <property type="entry name" value="SAM-dependent_MTases_sf"/>
</dbReference>
<dbReference type="RefSeq" id="WP_148858681.1">
    <property type="nucleotide sequence ID" value="NZ_PHNJ01000007.1"/>
</dbReference>
<organism evidence="2 3">
    <name type="scientific">Natronococcus pandeyae</name>
    <dbReference type="NCBI Taxonomy" id="2055836"/>
    <lineage>
        <taxon>Archaea</taxon>
        <taxon>Methanobacteriati</taxon>
        <taxon>Methanobacteriota</taxon>
        <taxon>Stenosarchaea group</taxon>
        <taxon>Halobacteria</taxon>
        <taxon>Halobacteriales</taxon>
        <taxon>Natrialbaceae</taxon>
        <taxon>Natronococcus</taxon>
    </lineage>
</organism>
<dbReference type="GO" id="GO:0008168">
    <property type="term" value="F:methyltransferase activity"/>
    <property type="evidence" value="ECO:0007669"/>
    <property type="project" value="TreeGrafter"/>
</dbReference>
<dbReference type="CDD" id="cd02440">
    <property type="entry name" value="AdoMet_MTases"/>
    <property type="match status" value="1"/>
</dbReference>
<dbReference type="PANTHER" id="PTHR43591">
    <property type="entry name" value="METHYLTRANSFERASE"/>
    <property type="match status" value="1"/>
</dbReference>
<proteinExistence type="predicted"/>
<dbReference type="Gene3D" id="3.40.50.150">
    <property type="entry name" value="Vaccinia Virus protein VP39"/>
    <property type="match status" value="1"/>
</dbReference>
<dbReference type="SUPFAM" id="SSF53335">
    <property type="entry name" value="S-adenosyl-L-methionine-dependent methyltransferases"/>
    <property type="match status" value="1"/>
</dbReference>
<dbReference type="InterPro" id="IPR041698">
    <property type="entry name" value="Methyltransf_25"/>
</dbReference>
<accession>A0A8J8Q3Q1</accession>
<dbReference type="EMBL" id="PHNJ01000007">
    <property type="protein sequence ID" value="TYL37908.1"/>
    <property type="molecule type" value="Genomic_DNA"/>
</dbReference>
<comment type="caution">
    <text evidence="2">The sequence shown here is derived from an EMBL/GenBank/DDBJ whole genome shotgun (WGS) entry which is preliminary data.</text>
</comment>
<feature type="domain" description="Methyltransferase" evidence="1">
    <location>
        <begin position="44"/>
        <end position="137"/>
    </location>
</feature>